<dbReference type="Gene3D" id="2.40.10.220">
    <property type="entry name" value="predicted glycosyltransferase like domains"/>
    <property type="match status" value="1"/>
</dbReference>
<dbReference type="EMBL" id="FZLN01000001">
    <property type="protein sequence ID" value="SNQ28584.1"/>
    <property type="molecule type" value="Genomic_DNA"/>
</dbReference>
<evidence type="ECO:0000259" key="1">
    <source>
        <dbReference type="Pfam" id="PF07238"/>
    </source>
</evidence>
<dbReference type="AlphaFoldDB" id="A0A217EDW1"/>
<accession>A0A217EDW1</accession>
<gene>
    <name evidence="2" type="ORF">SAMN05444584_0508</name>
</gene>
<dbReference type="GO" id="GO:0035438">
    <property type="term" value="F:cyclic-di-GMP binding"/>
    <property type="evidence" value="ECO:0007669"/>
    <property type="project" value="InterPro"/>
</dbReference>
<evidence type="ECO:0000313" key="3">
    <source>
        <dbReference type="Proteomes" id="UP000243463"/>
    </source>
</evidence>
<sequence>MQNQMGNILQVSITDRATLQASYLPFVIGGGLFVPSTMDAKLGQEVFVLATLPEQKQKIPLTGKVVWISQKQSGAKPQGFAIQLNNEKGTQYRLEVERILAGSFNSKSRASYTI</sequence>
<evidence type="ECO:0000313" key="2">
    <source>
        <dbReference type="EMBL" id="SNQ28584.1"/>
    </source>
</evidence>
<keyword evidence="3" id="KW-1185">Reference proteome</keyword>
<feature type="domain" description="PilZ" evidence="1">
    <location>
        <begin position="11"/>
        <end position="99"/>
    </location>
</feature>
<organism evidence="2 3">
    <name type="scientific">Acinetobacter apis</name>
    <dbReference type="NCBI Taxonomy" id="1229165"/>
    <lineage>
        <taxon>Bacteria</taxon>
        <taxon>Pseudomonadati</taxon>
        <taxon>Pseudomonadota</taxon>
        <taxon>Gammaproteobacteria</taxon>
        <taxon>Moraxellales</taxon>
        <taxon>Moraxellaceae</taxon>
        <taxon>Acinetobacter</taxon>
    </lineage>
</organism>
<proteinExistence type="predicted"/>
<reference evidence="3" key="1">
    <citation type="submission" date="2017-06" db="EMBL/GenBank/DDBJ databases">
        <authorList>
            <person name="Varghese N."/>
            <person name="Submissions S."/>
        </authorList>
    </citation>
    <scope>NUCLEOTIDE SEQUENCE [LARGE SCALE GENOMIC DNA]</scope>
    <source>
        <strain evidence="3">ANC 5114</strain>
    </source>
</reference>
<dbReference type="Proteomes" id="UP000243463">
    <property type="component" value="Unassembled WGS sequence"/>
</dbReference>
<dbReference type="OrthoDB" id="5296245at2"/>
<dbReference type="RefSeq" id="WP_088822625.1">
    <property type="nucleotide sequence ID" value="NZ_FZLN01000001.1"/>
</dbReference>
<dbReference type="InterPro" id="IPR009875">
    <property type="entry name" value="PilZ_domain"/>
</dbReference>
<dbReference type="Pfam" id="PF07238">
    <property type="entry name" value="PilZ"/>
    <property type="match status" value="1"/>
</dbReference>
<protein>
    <submittedName>
        <fullName evidence="2">Type IV pilus assembly protein PilZ</fullName>
    </submittedName>
</protein>
<name>A0A217EDW1_9GAMM</name>